<dbReference type="PANTHER" id="PTHR31170">
    <property type="entry name" value="BNAC04G53230D PROTEIN"/>
    <property type="match status" value="1"/>
</dbReference>
<dbReference type="InterPro" id="IPR004158">
    <property type="entry name" value="DUF247_pln"/>
</dbReference>
<proteinExistence type="predicted"/>
<dbReference type="EMBL" id="CM031817">
    <property type="protein sequence ID" value="KAG6643027.1"/>
    <property type="molecule type" value="Genomic_DNA"/>
</dbReference>
<comment type="caution">
    <text evidence="2">The sequence shown here is derived from an EMBL/GenBank/DDBJ whole genome shotgun (WGS) entry which is preliminary data.</text>
</comment>
<dbReference type="AlphaFoldDB" id="A0A8T1PP53"/>
<accession>A0A8T1PP53</accession>
<name>A0A8T1PP53_CARIL</name>
<keyword evidence="3" id="KW-1185">Reference proteome</keyword>
<dbReference type="PANTHER" id="PTHR31170:SF25">
    <property type="entry name" value="BNAA09G04570D PROTEIN"/>
    <property type="match status" value="1"/>
</dbReference>
<organism evidence="2 3">
    <name type="scientific">Carya illinoinensis</name>
    <name type="common">Pecan</name>
    <dbReference type="NCBI Taxonomy" id="32201"/>
    <lineage>
        <taxon>Eukaryota</taxon>
        <taxon>Viridiplantae</taxon>
        <taxon>Streptophyta</taxon>
        <taxon>Embryophyta</taxon>
        <taxon>Tracheophyta</taxon>
        <taxon>Spermatophyta</taxon>
        <taxon>Magnoliopsida</taxon>
        <taxon>eudicotyledons</taxon>
        <taxon>Gunneridae</taxon>
        <taxon>Pentapetalae</taxon>
        <taxon>rosids</taxon>
        <taxon>fabids</taxon>
        <taxon>Fagales</taxon>
        <taxon>Juglandaceae</taxon>
        <taxon>Carya</taxon>
    </lineage>
</organism>
<gene>
    <name evidence="2" type="ORF">CIPAW_09G181200</name>
</gene>
<feature type="region of interest" description="Disordered" evidence="1">
    <location>
        <begin position="284"/>
        <end position="312"/>
    </location>
</feature>
<reference evidence="2" key="1">
    <citation type="submission" date="2020-12" db="EMBL/GenBank/DDBJ databases">
        <title>WGS assembly of Carya illinoinensis cv. Pawnee.</title>
        <authorList>
            <person name="Platts A."/>
            <person name="Shu S."/>
            <person name="Wright S."/>
            <person name="Barry K."/>
            <person name="Edger P."/>
            <person name="Pires J.C."/>
            <person name="Schmutz J."/>
        </authorList>
    </citation>
    <scope>NUCLEOTIDE SEQUENCE</scope>
    <source>
        <tissue evidence="2">Leaf</tissue>
    </source>
</reference>
<dbReference type="Pfam" id="PF03140">
    <property type="entry name" value="DUF247"/>
    <property type="match status" value="1"/>
</dbReference>
<feature type="compositionally biased region" description="Basic and acidic residues" evidence="1">
    <location>
        <begin position="288"/>
        <end position="302"/>
    </location>
</feature>
<evidence type="ECO:0000313" key="2">
    <source>
        <dbReference type="EMBL" id="KAG6643027.1"/>
    </source>
</evidence>
<evidence type="ECO:0000313" key="3">
    <source>
        <dbReference type="Proteomes" id="UP000811609"/>
    </source>
</evidence>
<dbReference type="Proteomes" id="UP000811609">
    <property type="component" value="Chromosome 9"/>
</dbReference>
<sequence length="337" mass="38805">MAGSREHVISVEELLSRKVNFAATDAGETSRCRDISGLQMRTIELEDQEACELEKQRFEKLRETGDHLRLITPNGGQKARPKIQKVPLLLQDHEHFDKYFKPRIVALGPIHHGTEKYQPAEEYKLIMTNCFVKESGKDDEVLYNVVKNNIKQLRQCFDEKVTEKYSDQALAWMLFVDGCAILQSIHCAETRAGKDWIMKYDLMAFGKQDLFLLENQLPYQLLVDLMNSSAKKGELEKSITTFMQSQIILHDKAKPSMDNLLGLTETPIHLLDLLRTLIISKSRSSTPGEEKGRDEKIRKEQDGAAARKRRKSCLLTKRNRHCSRIATWRNLDQQESM</sequence>
<protein>
    <submittedName>
        <fullName evidence="2">Uncharacterized protein</fullName>
    </submittedName>
</protein>
<evidence type="ECO:0000256" key="1">
    <source>
        <dbReference type="SAM" id="MobiDB-lite"/>
    </source>
</evidence>